<dbReference type="AlphaFoldDB" id="A0A2A4AK18"/>
<evidence type="ECO:0000256" key="2">
    <source>
        <dbReference type="ARBA" id="ARBA00022643"/>
    </source>
</evidence>
<proteinExistence type="predicted"/>
<dbReference type="Gene3D" id="3.40.50.360">
    <property type="match status" value="1"/>
</dbReference>
<dbReference type="PANTHER" id="PTHR43408:SF2">
    <property type="entry name" value="FMN REDUCTASE (NADPH)"/>
    <property type="match status" value="1"/>
</dbReference>
<comment type="caution">
    <text evidence="5">The sequence shown here is derived from an EMBL/GenBank/DDBJ whole genome shotgun (WGS) entry which is preliminary data.</text>
</comment>
<dbReference type="InterPro" id="IPR029039">
    <property type="entry name" value="Flavoprotein-like_sf"/>
</dbReference>
<evidence type="ECO:0000313" key="5">
    <source>
        <dbReference type="EMBL" id="PCC82829.1"/>
    </source>
</evidence>
<dbReference type="PANTHER" id="PTHR43408">
    <property type="entry name" value="FMN REDUCTASE (NADPH)"/>
    <property type="match status" value="1"/>
</dbReference>
<keyword evidence="3" id="KW-0560">Oxidoreductase</keyword>
<gene>
    <name evidence="5" type="ORF">COM45_06555</name>
</gene>
<sequence length="222" mass="23403">MRSLVVVTAGLSTPSSTRALADALSQAVCSQVSARGEGAETTMIELRELAAELAETMTNWGATTPRLDEAKRALSTASALIAVTPIFQGSYSGLFKLFFDTLDPHALEHLPTAIAATGGSSRHALVLDYALRPLFNYLHATVIPTGVFQATEDFGTAEGTRNAQRIERAAKELADLIVAPTDRVAGLAAPNLAEPSPRPTGLDVEEEFTPFSALLKGHDGTA</sequence>
<dbReference type="SUPFAM" id="SSF52218">
    <property type="entry name" value="Flavoproteins"/>
    <property type="match status" value="1"/>
</dbReference>
<keyword evidence="2" id="KW-0288">FMN</keyword>
<name>A0A2A4AK18_9CORY</name>
<protein>
    <submittedName>
        <fullName evidence="5">Oxidoreductase</fullName>
    </submittedName>
</protein>
<dbReference type="InterPro" id="IPR051814">
    <property type="entry name" value="NAD(P)H-dep_FMN_reductase"/>
</dbReference>
<keyword evidence="1" id="KW-0285">Flavoprotein</keyword>
<reference evidence="5 6" key="1">
    <citation type="submission" date="2017-09" db="EMBL/GenBank/DDBJ databases">
        <title>Draft Genome Sequence of Corynebacterium accolens AH4003.</title>
        <authorList>
            <person name="Chen Y."/>
            <person name="Oosthuysen W.F."/>
            <person name="Kelley S."/>
            <person name="Horswill A."/>
        </authorList>
    </citation>
    <scope>NUCLEOTIDE SEQUENCE [LARGE SCALE GENOMIC DNA]</scope>
    <source>
        <strain evidence="5 6">AH4003</strain>
    </source>
</reference>
<accession>A0A2A4AK18</accession>
<feature type="domain" description="NADPH-dependent FMN reductase-like" evidence="4">
    <location>
        <begin position="4"/>
        <end position="152"/>
    </location>
</feature>
<evidence type="ECO:0000259" key="4">
    <source>
        <dbReference type="Pfam" id="PF03358"/>
    </source>
</evidence>
<evidence type="ECO:0000256" key="3">
    <source>
        <dbReference type="ARBA" id="ARBA00023002"/>
    </source>
</evidence>
<dbReference type="EMBL" id="NWBP01000022">
    <property type="protein sequence ID" value="PCC82829.1"/>
    <property type="molecule type" value="Genomic_DNA"/>
</dbReference>
<dbReference type="Pfam" id="PF03358">
    <property type="entry name" value="FMN_red"/>
    <property type="match status" value="1"/>
</dbReference>
<evidence type="ECO:0000256" key="1">
    <source>
        <dbReference type="ARBA" id="ARBA00022630"/>
    </source>
</evidence>
<evidence type="ECO:0000313" key="6">
    <source>
        <dbReference type="Proteomes" id="UP000218690"/>
    </source>
</evidence>
<dbReference type="NCBIfam" id="TIGR04037">
    <property type="entry name" value="LLM_duo_CE1759"/>
    <property type="match status" value="1"/>
</dbReference>
<dbReference type="GO" id="GO:0016491">
    <property type="term" value="F:oxidoreductase activity"/>
    <property type="evidence" value="ECO:0007669"/>
    <property type="project" value="UniProtKB-KW"/>
</dbReference>
<dbReference type="InterPro" id="IPR023932">
    <property type="entry name" value="CE1759_FMN_reduct"/>
</dbReference>
<dbReference type="Proteomes" id="UP000218690">
    <property type="component" value="Unassembled WGS sequence"/>
</dbReference>
<organism evidence="5 6">
    <name type="scientific">Corynebacterium accolens</name>
    <dbReference type="NCBI Taxonomy" id="38284"/>
    <lineage>
        <taxon>Bacteria</taxon>
        <taxon>Bacillati</taxon>
        <taxon>Actinomycetota</taxon>
        <taxon>Actinomycetes</taxon>
        <taxon>Mycobacteriales</taxon>
        <taxon>Corynebacteriaceae</taxon>
        <taxon>Corynebacterium</taxon>
    </lineage>
</organism>
<dbReference type="InterPro" id="IPR005025">
    <property type="entry name" value="FMN_Rdtase-like_dom"/>
</dbReference>